<evidence type="ECO:0000313" key="5">
    <source>
        <dbReference type="Proteomes" id="UP001291623"/>
    </source>
</evidence>
<dbReference type="InterPro" id="IPR011065">
    <property type="entry name" value="Kunitz_inhibitor_STI-like_sf"/>
</dbReference>
<reference evidence="4" key="1">
    <citation type="submission" date="2023-12" db="EMBL/GenBank/DDBJ databases">
        <title>Genome assembly of Anisodus tanguticus.</title>
        <authorList>
            <person name="Wang Y.-J."/>
        </authorList>
    </citation>
    <scope>NUCLEOTIDE SEQUENCE</scope>
    <source>
        <strain evidence="4">KB-2021</strain>
        <tissue evidence="4">Leaf</tissue>
    </source>
</reference>
<evidence type="ECO:0000256" key="3">
    <source>
        <dbReference type="SAM" id="SignalP"/>
    </source>
</evidence>
<accession>A0AAE1S1F9</accession>
<evidence type="ECO:0000313" key="4">
    <source>
        <dbReference type="EMBL" id="KAK4362639.1"/>
    </source>
</evidence>
<sequence>MKSIIFSFLLLSTTLSLFPLTGFSSTFTSDNPIVLPTTTEDNGLPVLPEVLDINGEPLLIGQEYHILSAVWGAGGGGVYLTKIGNTKCPNAVVQHGRDTQQGMPVKFLTRLPTHPPFDVIRETNEVEIMFSIRSTPRCDNGTYWMVDNPDMTARGTRFVVTSAIKIVPNIWFNIEKLSKTLPFYKLRHCPSRSICPTCPCSDVGLTILKGYRRLALTNQPFMVVFKKVQKSTDA</sequence>
<dbReference type="PROSITE" id="PS00283">
    <property type="entry name" value="SOYBEAN_KUNITZ"/>
    <property type="match status" value="1"/>
</dbReference>
<keyword evidence="5" id="KW-1185">Reference proteome</keyword>
<feature type="signal peptide" evidence="3">
    <location>
        <begin position="1"/>
        <end position="16"/>
    </location>
</feature>
<dbReference type="InterPro" id="IPR002160">
    <property type="entry name" value="Prot_inh_Kunz-lg"/>
</dbReference>
<dbReference type="Pfam" id="PF00197">
    <property type="entry name" value="Kunitz_legume"/>
    <property type="match status" value="1"/>
</dbReference>
<comment type="similarity">
    <text evidence="1">Belongs to the protease inhibitor I3 (leguminous Kunitz-type inhibitor) family.</text>
</comment>
<proteinExistence type="inferred from homology"/>
<evidence type="ECO:0000256" key="1">
    <source>
        <dbReference type="ARBA" id="ARBA00005440"/>
    </source>
</evidence>
<keyword evidence="2" id="KW-0646">Protease inhibitor</keyword>
<evidence type="ECO:0000256" key="2">
    <source>
        <dbReference type="ARBA" id="ARBA00022690"/>
    </source>
</evidence>
<dbReference type="GO" id="GO:0004866">
    <property type="term" value="F:endopeptidase inhibitor activity"/>
    <property type="evidence" value="ECO:0007669"/>
    <property type="project" value="InterPro"/>
</dbReference>
<dbReference type="SUPFAM" id="SSF50386">
    <property type="entry name" value="STI-like"/>
    <property type="match status" value="1"/>
</dbReference>
<organism evidence="4 5">
    <name type="scientific">Anisodus tanguticus</name>
    <dbReference type="NCBI Taxonomy" id="243964"/>
    <lineage>
        <taxon>Eukaryota</taxon>
        <taxon>Viridiplantae</taxon>
        <taxon>Streptophyta</taxon>
        <taxon>Embryophyta</taxon>
        <taxon>Tracheophyta</taxon>
        <taxon>Spermatophyta</taxon>
        <taxon>Magnoliopsida</taxon>
        <taxon>eudicotyledons</taxon>
        <taxon>Gunneridae</taxon>
        <taxon>Pentapetalae</taxon>
        <taxon>asterids</taxon>
        <taxon>lamiids</taxon>
        <taxon>Solanales</taxon>
        <taxon>Solanaceae</taxon>
        <taxon>Solanoideae</taxon>
        <taxon>Hyoscyameae</taxon>
        <taxon>Anisodus</taxon>
    </lineage>
</organism>
<gene>
    <name evidence="4" type="ORF">RND71_017880</name>
</gene>
<dbReference type="SMART" id="SM00452">
    <property type="entry name" value="STI"/>
    <property type="match status" value="1"/>
</dbReference>
<dbReference type="PANTHER" id="PTHR33107:SF28">
    <property type="entry name" value="CYSTEINE PROTEASE INHIBITOR 8-LIKE"/>
    <property type="match status" value="1"/>
</dbReference>
<comment type="caution">
    <text evidence="4">The sequence shown here is derived from an EMBL/GenBank/DDBJ whole genome shotgun (WGS) entry which is preliminary data.</text>
</comment>
<keyword evidence="3" id="KW-0732">Signal</keyword>
<protein>
    <submittedName>
        <fullName evidence="4">Uncharacterized protein</fullName>
    </submittedName>
</protein>
<dbReference type="Proteomes" id="UP001291623">
    <property type="component" value="Unassembled WGS sequence"/>
</dbReference>
<dbReference type="PANTHER" id="PTHR33107">
    <property type="entry name" value="KUNITZ TRYPSIN INHIBITOR 2"/>
    <property type="match status" value="1"/>
</dbReference>
<feature type="chain" id="PRO_5042098524" evidence="3">
    <location>
        <begin position="17"/>
        <end position="234"/>
    </location>
</feature>
<name>A0AAE1S1F9_9SOLA</name>
<dbReference type="AlphaFoldDB" id="A0AAE1S1F9"/>
<dbReference type="PRINTS" id="PR00291">
    <property type="entry name" value="KUNITZINHBTR"/>
</dbReference>
<dbReference type="Gene3D" id="2.80.10.50">
    <property type="match status" value="1"/>
</dbReference>
<dbReference type="EMBL" id="JAVYJV010000009">
    <property type="protein sequence ID" value="KAK4362639.1"/>
    <property type="molecule type" value="Genomic_DNA"/>
</dbReference>